<evidence type="ECO:0000256" key="1">
    <source>
        <dbReference type="SAM" id="Coils"/>
    </source>
</evidence>
<dbReference type="PANTHER" id="PTHR48435:SF1">
    <property type="entry name" value="POLYPROTEIN"/>
    <property type="match status" value="1"/>
</dbReference>
<feature type="region of interest" description="Disordered" evidence="2">
    <location>
        <begin position="482"/>
        <end position="526"/>
    </location>
</feature>
<feature type="region of interest" description="Disordered" evidence="2">
    <location>
        <begin position="363"/>
        <end position="390"/>
    </location>
</feature>
<accession>A0A4D6L6D8</accession>
<feature type="compositionally biased region" description="Acidic residues" evidence="2">
    <location>
        <begin position="14"/>
        <end position="25"/>
    </location>
</feature>
<feature type="coiled-coil region" evidence="1">
    <location>
        <begin position="175"/>
        <end position="232"/>
    </location>
</feature>
<name>A0A4D6L6D8_VIGUN</name>
<gene>
    <name evidence="3" type="ORF">DEO72_LG2g4429</name>
</gene>
<dbReference type="Proteomes" id="UP000501690">
    <property type="component" value="Linkage Group LG2"/>
</dbReference>
<sequence length="526" mass="60094">MCDPDCDCHHDYGDSSDEEEEEDDNNPDRSPCKPSPPPQGRSPPADRPWIGLHQQHLPDPFWKQKRCLEILGRYPSLPKIPIPCMMFTEMNYESEFPSLERQVDPVSNIATRPNISPSEVGPEGRFKPLSQAEEVLNWQTENAKAQNNILKRIDAGVSRLSTHIEETDGRLLHLSERMHKHYQHLSLEISRLENEWKITSFGKASDEKEKEIRKLKSQIQELDDIIARKEKQLYYPDPYAFVPPLLSSTRISSFHPPYQSSPWALPTASAHRTRKQPETSEPEKISSAKSGKEKEVFQDSQDPYSQLTIEACINPHITPSGYTSSENDTDESLLDIIKEEEQGKPFLNILMANTSSFRQEPIYESPEEEEEVSTFPPRGDSQRPLSGPWFTLDDITPDQWRKRLIEFGACTAAVLGALHEEFIGDGAITDRKMLQLVRHLREIRQEENHTEIQLTPSRLIPSGQQGHSTTEFYIPEGQFQISQDLGGPEEDKEDFDSWNPVGQEDDTMESDTDPNLSPSHEPIFKD</sequence>
<reference evidence="3 4" key="1">
    <citation type="submission" date="2019-04" db="EMBL/GenBank/DDBJ databases">
        <title>An improved genome assembly and genetic linkage map for asparagus bean, Vigna unguiculata ssp. sesquipedialis.</title>
        <authorList>
            <person name="Xia Q."/>
            <person name="Zhang R."/>
            <person name="Dong Y."/>
        </authorList>
    </citation>
    <scope>NUCLEOTIDE SEQUENCE [LARGE SCALE GENOMIC DNA]</scope>
    <source>
        <tissue evidence="3">Leaf</tissue>
    </source>
</reference>
<feature type="compositionally biased region" description="Basic and acidic residues" evidence="2">
    <location>
        <begin position="275"/>
        <end position="297"/>
    </location>
</feature>
<dbReference type="AlphaFoldDB" id="A0A4D6L6D8"/>
<feature type="compositionally biased region" description="Acidic residues" evidence="2">
    <location>
        <begin position="487"/>
        <end position="496"/>
    </location>
</feature>
<dbReference type="InterPro" id="IPR053098">
    <property type="entry name" value="Petuviruses_polyprotein"/>
</dbReference>
<keyword evidence="4" id="KW-1185">Reference proteome</keyword>
<feature type="region of interest" description="Disordered" evidence="2">
    <location>
        <begin position="1"/>
        <end position="52"/>
    </location>
</feature>
<feature type="compositionally biased region" description="Acidic residues" evidence="2">
    <location>
        <begin position="503"/>
        <end position="512"/>
    </location>
</feature>
<protein>
    <submittedName>
        <fullName evidence="3">Uncharacterized protein</fullName>
    </submittedName>
</protein>
<feature type="compositionally biased region" description="Basic and acidic residues" evidence="2">
    <location>
        <begin position="1"/>
        <end position="13"/>
    </location>
</feature>
<proteinExistence type="predicted"/>
<organism evidence="3 4">
    <name type="scientific">Vigna unguiculata</name>
    <name type="common">Cowpea</name>
    <dbReference type="NCBI Taxonomy" id="3917"/>
    <lineage>
        <taxon>Eukaryota</taxon>
        <taxon>Viridiplantae</taxon>
        <taxon>Streptophyta</taxon>
        <taxon>Embryophyta</taxon>
        <taxon>Tracheophyta</taxon>
        <taxon>Spermatophyta</taxon>
        <taxon>Magnoliopsida</taxon>
        <taxon>eudicotyledons</taxon>
        <taxon>Gunneridae</taxon>
        <taxon>Pentapetalae</taxon>
        <taxon>rosids</taxon>
        <taxon>fabids</taxon>
        <taxon>Fabales</taxon>
        <taxon>Fabaceae</taxon>
        <taxon>Papilionoideae</taxon>
        <taxon>50 kb inversion clade</taxon>
        <taxon>NPAAA clade</taxon>
        <taxon>indigoferoid/millettioid clade</taxon>
        <taxon>Phaseoleae</taxon>
        <taxon>Vigna</taxon>
    </lineage>
</organism>
<evidence type="ECO:0000256" key="2">
    <source>
        <dbReference type="SAM" id="MobiDB-lite"/>
    </source>
</evidence>
<keyword evidence="1" id="KW-0175">Coiled coil</keyword>
<evidence type="ECO:0000313" key="3">
    <source>
        <dbReference type="EMBL" id="QCD84079.1"/>
    </source>
</evidence>
<feature type="region of interest" description="Disordered" evidence="2">
    <location>
        <begin position="263"/>
        <end position="301"/>
    </location>
</feature>
<dbReference type="EMBL" id="CP039346">
    <property type="protein sequence ID" value="QCD84079.1"/>
    <property type="molecule type" value="Genomic_DNA"/>
</dbReference>
<evidence type="ECO:0000313" key="4">
    <source>
        <dbReference type="Proteomes" id="UP000501690"/>
    </source>
</evidence>
<dbReference type="PANTHER" id="PTHR48435">
    <property type="entry name" value="POLYPROTEIN"/>
    <property type="match status" value="1"/>
</dbReference>